<geneLocation type="plasmid" evidence="4">
    <name>unnamed3</name>
</geneLocation>
<dbReference type="Proteomes" id="UP001155820">
    <property type="component" value="Unassembled WGS sequence"/>
</dbReference>
<dbReference type="Gene3D" id="3.90.1530.30">
    <property type="match status" value="1"/>
</dbReference>
<evidence type="ECO:0000256" key="1">
    <source>
        <dbReference type="ARBA" id="ARBA00006295"/>
    </source>
</evidence>
<dbReference type="PANTHER" id="PTHR33375:SF7">
    <property type="entry name" value="CHROMOSOME 2-PARTITIONING PROTEIN PARB-RELATED"/>
    <property type="match status" value="1"/>
</dbReference>
<feature type="domain" description="ParB-like N-terminal" evidence="3">
    <location>
        <begin position="7"/>
        <end position="102"/>
    </location>
</feature>
<dbReference type="GO" id="GO:0003677">
    <property type="term" value="F:DNA binding"/>
    <property type="evidence" value="ECO:0007669"/>
    <property type="project" value="InterPro"/>
</dbReference>
<dbReference type="InterPro" id="IPR041468">
    <property type="entry name" value="HTH_ParB/Spo0J"/>
</dbReference>
<dbReference type="GO" id="GO:0007059">
    <property type="term" value="P:chromosome segregation"/>
    <property type="evidence" value="ECO:0007669"/>
    <property type="project" value="TreeGrafter"/>
</dbReference>
<keyword evidence="4" id="KW-0614">Plasmid</keyword>
<dbReference type="EMBL" id="JABRWM010000003">
    <property type="protein sequence ID" value="NRF18031.1"/>
    <property type="molecule type" value="Genomic_DNA"/>
</dbReference>
<evidence type="ECO:0000256" key="2">
    <source>
        <dbReference type="SAM" id="Coils"/>
    </source>
</evidence>
<dbReference type="Gene3D" id="1.10.10.2830">
    <property type="match status" value="1"/>
</dbReference>
<comment type="similarity">
    <text evidence="1">Belongs to the ParB family.</text>
</comment>
<feature type="coiled-coil region" evidence="2">
    <location>
        <begin position="295"/>
        <end position="346"/>
    </location>
</feature>
<dbReference type="SUPFAM" id="SSF110849">
    <property type="entry name" value="ParB/Sulfiredoxin"/>
    <property type="match status" value="1"/>
</dbReference>
<dbReference type="InterPro" id="IPR050336">
    <property type="entry name" value="Chromosome_partition/occlusion"/>
</dbReference>
<evidence type="ECO:0000313" key="4">
    <source>
        <dbReference type="EMBL" id="NRF18031.1"/>
    </source>
</evidence>
<comment type="caution">
    <text evidence="4">The sequence shown here is derived from an EMBL/GenBank/DDBJ whole genome shotgun (WGS) entry which is preliminary data.</text>
</comment>
<dbReference type="InterPro" id="IPR036086">
    <property type="entry name" value="ParB/Sulfiredoxin_sf"/>
</dbReference>
<gene>
    <name evidence="4" type="ORF">FOB26_02545</name>
</gene>
<dbReference type="RefSeq" id="WP_172873366.1">
    <property type="nucleotide sequence ID" value="NZ_JABRWL010000004.1"/>
</dbReference>
<dbReference type="Pfam" id="PF02195">
    <property type="entry name" value="ParB_N"/>
    <property type="match status" value="1"/>
</dbReference>
<accession>A0AA44EG10</accession>
<dbReference type="Pfam" id="PF17762">
    <property type="entry name" value="HTH_ParB"/>
    <property type="match status" value="1"/>
</dbReference>
<evidence type="ECO:0000259" key="3">
    <source>
        <dbReference type="SMART" id="SM00470"/>
    </source>
</evidence>
<dbReference type="NCBIfam" id="TIGR00180">
    <property type="entry name" value="parB_part"/>
    <property type="match status" value="1"/>
</dbReference>
<keyword evidence="2" id="KW-0175">Coiled coil</keyword>
<name>A0AA44EG10_9HYPH</name>
<dbReference type="AlphaFoldDB" id="A0AA44EG10"/>
<sequence>MTATNIDHIALSKLVPSAENVRRTNSQAGVSELADSIEAHGLIQNLTVRKGSRGKYEVVAGARRLAALRLLAKEGRFESDVKIPCHVLDAQSDTEISLAENMMRERMHYVDEIISFKKLNDDGLTAEAIGDRFGMSHMTVRRRLKLAHLSPRLLEAMRADEITMQQAEALALSDDHEAQNKAWFDSEYPWQRQAHMLRETLSKEQVRGDHKLARFVTVDAYKEAGGDIVTDLFSEDADSFLSDRPLLVRLASDKLAAFAEQFKAEGWLWAEPDIEGNAHIGGDFERIHARNHEPSEEISEERKRLAAEYDELAEMLNADVGTEEEISAASERLEAIEERQEEIRESLFSYDPNELALAGCFVSVDYNGTAKVMKGWVRKEDWSAVLSLRGTEPLDAGSELVAEQYQEDSSDTGTLSAALIEELTAIRTAALRVEMTRNPAVSLAAILHPMLVRAFYPTAYGSPSILSAVELRGEFKTLEGAIQDPSSHRAYLEWSQHLEAVKANLPHEPGILWDWLIEQDVSALLDLLATVSAANTNAIRYRHDSRKDGRVRHADDVAKAVGLDMAEWWTPNASFLDRLSKKAMGNVMRSQGIAEDRVTAMQKLPKHEAVHRTEAEISGTSYMPECMITPNVANDAEEQAPDSGYAVAAE</sequence>
<organism evidence="4 5">
    <name type="scientific">Agrobacterium pusense</name>
    <dbReference type="NCBI Taxonomy" id="648995"/>
    <lineage>
        <taxon>Bacteria</taxon>
        <taxon>Pseudomonadati</taxon>
        <taxon>Pseudomonadota</taxon>
        <taxon>Alphaproteobacteria</taxon>
        <taxon>Hyphomicrobiales</taxon>
        <taxon>Rhizobiaceae</taxon>
        <taxon>Rhizobium/Agrobacterium group</taxon>
        <taxon>Agrobacterium</taxon>
    </lineage>
</organism>
<keyword evidence="5" id="KW-1185">Reference proteome</keyword>
<dbReference type="InterPro" id="IPR003115">
    <property type="entry name" value="ParB_N"/>
</dbReference>
<reference evidence="4" key="1">
    <citation type="submission" date="2019-07" db="EMBL/GenBank/DDBJ databases">
        <title>FDA dAtabase for Regulatory Grade micrObial Sequences (FDA-ARGOS): Supporting development and validation of Infectious Disease Dx tests.</title>
        <authorList>
            <person name="Bachman M."/>
            <person name="Young C."/>
            <person name="Tallon L."/>
            <person name="Sadzewicz L."/>
            <person name="Vavikolanu K."/>
            <person name="Mehta A."/>
            <person name="Aluvathingal J."/>
            <person name="Nadendla S."/>
            <person name="Nandy P."/>
            <person name="Geyer C."/>
            <person name="Yan Y."/>
            <person name="Sichtig H."/>
        </authorList>
    </citation>
    <scope>NUCLEOTIDE SEQUENCE</scope>
    <source>
        <strain evidence="4">FDAARGOS_618</strain>
        <plasmid evidence="4">unnamed3</plasmid>
    </source>
</reference>
<dbReference type="FunFam" id="1.10.10.2830:FF:000001">
    <property type="entry name" value="Chromosome partitioning protein ParB"/>
    <property type="match status" value="1"/>
</dbReference>
<dbReference type="InterPro" id="IPR004437">
    <property type="entry name" value="ParB/RepB/Spo0J"/>
</dbReference>
<dbReference type="GO" id="GO:0005694">
    <property type="term" value="C:chromosome"/>
    <property type="evidence" value="ECO:0007669"/>
    <property type="project" value="TreeGrafter"/>
</dbReference>
<dbReference type="PANTHER" id="PTHR33375">
    <property type="entry name" value="CHROMOSOME-PARTITIONING PROTEIN PARB-RELATED"/>
    <property type="match status" value="1"/>
</dbReference>
<proteinExistence type="inferred from homology"/>
<dbReference type="SUPFAM" id="SSF109709">
    <property type="entry name" value="KorB DNA-binding domain-like"/>
    <property type="match status" value="1"/>
</dbReference>
<dbReference type="SMART" id="SM00470">
    <property type="entry name" value="ParB"/>
    <property type="match status" value="1"/>
</dbReference>
<protein>
    <submittedName>
        <fullName evidence="4">ParB/RepB/Spo0J family partition protein</fullName>
    </submittedName>
</protein>
<evidence type="ECO:0000313" key="5">
    <source>
        <dbReference type="Proteomes" id="UP001155820"/>
    </source>
</evidence>
<dbReference type="CDD" id="cd16406">
    <property type="entry name" value="ParB_N_like"/>
    <property type="match status" value="1"/>
</dbReference>